<gene>
    <name evidence="4" type="ORF">HNR42_003521</name>
</gene>
<dbReference type="PANTHER" id="PTHR45586:SF1">
    <property type="entry name" value="LIPOPOLYSACCHARIDE ASSEMBLY PROTEIN B"/>
    <property type="match status" value="1"/>
</dbReference>
<keyword evidence="3" id="KW-0732">Signal</keyword>
<evidence type="ECO:0000313" key="4">
    <source>
        <dbReference type="EMBL" id="MBB6100056.1"/>
    </source>
</evidence>
<keyword evidence="1" id="KW-0677">Repeat</keyword>
<proteinExistence type="predicted"/>
<evidence type="ECO:0000256" key="1">
    <source>
        <dbReference type="ARBA" id="ARBA00022737"/>
    </source>
</evidence>
<reference evidence="4 5" key="1">
    <citation type="submission" date="2020-08" db="EMBL/GenBank/DDBJ databases">
        <title>Genomic Encyclopedia of Type Strains, Phase IV (KMG-IV): sequencing the most valuable type-strain genomes for metagenomic binning, comparative biology and taxonomic classification.</title>
        <authorList>
            <person name="Goeker M."/>
        </authorList>
    </citation>
    <scope>NUCLEOTIDE SEQUENCE [LARGE SCALE GENOMIC DNA]</scope>
    <source>
        <strain evidence="4 5">DSM 21458</strain>
    </source>
</reference>
<dbReference type="SUPFAM" id="SSF48452">
    <property type="entry name" value="TPR-like"/>
    <property type="match status" value="1"/>
</dbReference>
<keyword evidence="5" id="KW-1185">Reference proteome</keyword>
<protein>
    <submittedName>
        <fullName evidence="4">Tetratricopeptide (TPR) repeat protein</fullName>
    </submittedName>
</protein>
<evidence type="ECO:0000256" key="3">
    <source>
        <dbReference type="SAM" id="SignalP"/>
    </source>
</evidence>
<dbReference type="InterPro" id="IPR011990">
    <property type="entry name" value="TPR-like_helical_dom_sf"/>
</dbReference>
<dbReference type="PANTHER" id="PTHR45586">
    <property type="entry name" value="TPR REPEAT-CONTAINING PROTEIN PA4667"/>
    <property type="match status" value="1"/>
</dbReference>
<dbReference type="AlphaFoldDB" id="A0A841I4W2"/>
<organism evidence="4 5">
    <name type="scientific">Deinobacterium chartae</name>
    <dbReference type="NCBI Taxonomy" id="521158"/>
    <lineage>
        <taxon>Bacteria</taxon>
        <taxon>Thermotogati</taxon>
        <taxon>Deinococcota</taxon>
        <taxon>Deinococci</taxon>
        <taxon>Deinococcales</taxon>
        <taxon>Deinococcaceae</taxon>
        <taxon>Deinobacterium</taxon>
    </lineage>
</organism>
<comment type="caution">
    <text evidence="4">The sequence shown here is derived from an EMBL/GenBank/DDBJ whole genome shotgun (WGS) entry which is preliminary data.</text>
</comment>
<sequence length="226" mass="24507">MRKMLLTLVLSLASLAMADSLSDARTAFAKGDAAEATKIALELNTAESLALAARATTLGANLLPASQREAQYEKAADYARKAIALDDKNADAHFELARALGRLAQFKGVLQSLGLSGEVKSNLDRAIALDPKLAGAYVALGLWHANVPFIAGGRSDQVTPMFAKAITLEPNVIIHRLEYANALMTLSKRNRENAVKQLERAVKLQPRDFWEQKDLENAKKLLASLK</sequence>
<feature type="chain" id="PRO_5032737984" evidence="3">
    <location>
        <begin position="19"/>
        <end position="226"/>
    </location>
</feature>
<name>A0A841I4W2_9DEIO</name>
<dbReference type="RefSeq" id="WP_183988792.1">
    <property type="nucleotide sequence ID" value="NZ_JACHHG010000020.1"/>
</dbReference>
<keyword evidence="2" id="KW-0802">TPR repeat</keyword>
<feature type="signal peptide" evidence="3">
    <location>
        <begin position="1"/>
        <end position="18"/>
    </location>
</feature>
<evidence type="ECO:0000313" key="5">
    <source>
        <dbReference type="Proteomes" id="UP000569951"/>
    </source>
</evidence>
<evidence type="ECO:0000256" key="2">
    <source>
        <dbReference type="ARBA" id="ARBA00022803"/>
    </source>
</evidence>
<dbReference type="Gene3D" id="1.25.40.10">
    <property type="entry name" value="Tetratricopeptide repeat domain"/>
    <property type="match status" value="2"/>
</dbReference>
<dbReference type="EMBL" id="JACHHG010000020">
    <property type="protein sequence ID" value="MBB6100056.1"/>
    <property type="molecule type" value="Genomic_DNA"/>
</dbReference>
<dbReference type="InterPro" id="IPR051012">
    <property type="entry name" value="CellSynth/LPSAsmb/PSIAsmb"/>
</dbReference>
<accession>A0A841I4W2</accession>
<dbReference type="Proteomes" id="UP000569951">
    <property type="component" value="Unassembled WGS sequence"/>
</dbReference>